<accession>A0A195EEW2</accession>
<evidence type="ECO:0000256" key="1">
    <source>
        <dbReference type="SAM" id="MobiDB-lite"/>
    </source>
</evidence>
<gene>
    <name evidence="2" type="ORF">ALC57_04273</name>
</gene>
<dbReference type="EMBL" id="KQ979039">
    <property type="protein sequence ID" value="KYN23399.1"/>
    <property type="molecule type" value="Genomic_DNA"/>
</dbReference>
<dbReference type="Proteomes" id="UP000078492">
    <property type="component" value="Unassembled WGS sequence"/>
</dbReference>
<evidence type="ECO:0000313" key="2">
    <source>
        <dbReference type="EMBL" id="KYN23399.1"/>
    </source>
</evidence>
<feature type="region of interest" description="Disordered" evidence="1">
    <location>
        <begin position="1"/>
        <end position="47"/>
    </location>
</feature>
<keyword evidence="3" id="KW-1185">Reference proteome</keyword>
<protein>
    <submittedName>
        <fullName evidence="2">Uncharacterized protein</fullName>
    </submittedName>
</protein>
<feature type="compositionally biased region" description="Acidic residues" evidence="1">
    <location>
        <begin position="27"/>
        <end position="40"/>
    </location>
</feature>
<dbReference type="AlphaFoldDB" id="A0A195EEW2"/>
<proteinExistence type="predicted"/>
<evidence type="ECO:0000313" key="3">
    <source>
        <dbReference type="Proteomes" id="UP000078492"/>
    </source>
</evidence>
<reference evidence="2 3" key="1">
    <citation type="submission" date="2015-09" db="EMBL/GenBank/DDBJ databases">
        <title>Trachymyrmex cornetzi WGS genome.</title>
        <authorList>
            <person name="Nygaard S."/>
            <person name="Hu H."/>
            <person name="Boomsma J."/>
            <person name="Zhang G."/>
        </authorList>
    </citation>
    <scope>NUCLEOTIDE SEQUENCE [LARGE SCALE GENOMIC DNA]</scope>
    <source>
        <strain evidence="2">Tcor2-1</strain>
        <tissue evidence="2">Whole body</tissue>
    </source>
</reference>
<name>A0A195EEW2_9HYME</name>
<organism evidence="2 3">
    <name type="scientific">Trachymyrmex cornetzi</name>
    <dbReference type="NCBI Taxonomy" id="471704"/>
    <lineage>
        <taxon>Eukaryota</taxon>
        <taxon>Metazoa</taxon>
        <taxon>Ecdysozoa</taxon>
        <taxon>Arthropoda</taxon>
        <taxon>Hexapoda</taxon>
        <taxon>Insecta</taxon>
        <taxon>Pterygota</taxon>
        <taxon>Neoptera</taxon>
        <taxon>Endopterygota</taxon>
        <taxon>Hymenoptera</taxon>
        <taxon>Apocrita</taxon>
        <taxon>Aculeata</taxon>
        <taxon>Formicoidea</taxon>
        <taxon>Formicidae</taxon>
        <taxon>Myrmicinae</taxon>
        <taxon>Trachymyrmex</taxon>
    </lineage>
</organism>
<sequence>MPRLRARPNSPSPKTPSTTRQRFRPSDDDDDDDDNDDDNDGAVRKSQTTRFAMRRTVYLVWRKSVVANTDSVTCSSQNYTKRAENTNSGEQTASRVTENRHLYKFTLAGRTGDPAEILVASNHCPCPRGKRLNIRLRFKWANACSVFRPKGEGVASCTACTTRLFRRVNDSYSLLSPFLCALRLCVCVGAQVGTTDSEIYEYGHERGARKMSHNVRTVDVCT</sequence>